<organism evidence="12 13">
    <name type="scientific">Malus domestica</name>
    <name type="common">Apple</name>
    <name type="synonym">Pyrus malus</name>
    <dbReference type="NCBI Taxonomy" id="3750"/>
    <lineage>
        <taxon>Eukaryota</taxon>
        <taxon>Viridiplantae</taxon>
        <taxon>Streptophyta</taxon>
        <taxon>Embryophyta</taxon>
        <taxon>Tracheophyta</taxon>
        <taxon>Spermatophyta</taxon>
        <taxon>Magnoliopsida</taxon>
        <taxon>eudicotyledons</taxon>
        <taxon>Gunneridae</taxon>
        <taxon>Pentapetalae</taxon>
        <taxon>rosids</taxon>
        <taxon>fabids</taxon>
        <taxon>Rosales</taxon>
        <taxon>Rosaceae</taxon>
        <taxon>Amygdaloideae</taxon>
        <taxon>Maleae</taxon>
        <taxon>Malus</taxon>
    </lineage>
</organism>
<dbReference type="InterPro" id="IPR004241">
    <property type="entry name" value="Atg8-like"/>
</dbReference>
<dbReference type="GO" id="GO:0006914">
    <property type="term" value="P:autophagy"/>
    <property type="evidence" value="ECO:0007669"/>
    <property type="project" value="UniProtKB-KW"/>
</dbReference>
<dbReference type="SUPFAM" id="SSF54236">
    <property type="entry name" value="Ubiquitin-like"/>
    <property type="match status" value="2"/>
</dbReference>
<comment type="caution">
    <text evidence="12">The sequence shown here is derived from an EMBL/GenBank/DDBJ whole genome shotgun (WGS) entry which is preliminary data.</text>
</comment>
<evidence type="ECO:0000256" key="2">
    <source>
        <dbReference type="ARBA" id="ARBA00004245"/>
    </source>
</evidence>
<proteinExistence type="inferred from homology"/>
<evidence type="ECO:0000256" key="10">
    <source>
        <dbReference type="ARBA" id="ARBA00023288"/>
    </source>
</evidence>
<evidence type="ECO:0000256" key="11">
    <source>
        <dbReference type="RuleBase" id="RU004384"/>
    </source>
</evidence>
<dbReference type="Pfam" id="PF02991">
    <property type="entry name" value="ATG8"/>
    <property type="match status" value="2"/>
</dbReference>
<comment type="function">
    <text evidence="1">Ubiquitin-like modifier involved in autophagosomes formation. May mediate the delivery of the autophagosomes to the vacuole via the microtubule cytoskeleton.</text>
</comment>
<dbReference type="AlphaFoldDB" id="A0A498IXB7"/>
<comment type="subcellular location">
    <subcellularLocation>
        <location evidence="2">Cytoplasm</location>
        <location evidence="2">Cytoskeleton</location>
    </subcellularLocation>
    <subcellularLocation>
        <location evidence="3">Membrane</location>
    </subcellularLocation>
</comment>
<dbReference type="Gene3D" id="3.10.20.90">
    <property type="entry name" value="Phosphatidylinositol 3-kinase Catalytic Subunit, Chain A, domain 1"/>
    <property type="match status" value="2"/>
</dbReference>
<dbReference type="GO" id="GO:0005874">
    <property type="term" value="C:microtubule"/>
    <property type="evidence" value="ECO:0007669"/>
    <property type="project" value="UniProtKB-KW"/>
</dbReference>
<accession>A0A498IXB7</accession>
<keyword evidence="5" id="KW-0493">Microtubule</keyword>
<protein>
    <recommendedName>
        <fullName evidence="11">Autophagy-related protein</fullName>
    </recommendedName>
</protein>
<dbReference type="STRING" id="3750.A0A498IXB7"/>
<evidence type="ECO:0000256" key="7">
    <source>
        <dbReference type="ARBA" id="ARBA00022927"/>
    </source>
</evidence>
<reference evidence="12 13" key="1">
    <citation type="submission" date="2018-10" db="EMBL/GenBank/DDBJ databases">
        <title>A high-quality apple genome assembly.</title>
        <authorList>
            <person name="Hu J."/>
        </authorList>
    </citation>
    <scope>NUCLEOTIDE SEQUENCE [LARGE SCALE GENOMIC DNA]</scope>
    <source>
        <strain evidence="13">cv. HFTH1</strain>
        <tissue evidence="12">Young leaf</tissue>
    </source>
</reference>
<evidence type="ECO:0000256" key="5">
    <source>
        <dbReference type="ARBA" id="ARBA00022701"/>
    </source>
</evidence>
<dbReference type="Proteomes" id="UP000290289">
    <property type="component" value="Chromosome 10"/>
</dbReference>
<evidence type="ECO:0000256" key="3">
    <source>
        <dbReference type="ARBA" id="ARBA00004370"/>
    </source>
</evidence>
<dbReference type="EMBL" id="RDQH01000336">
    <property type="protein sequence ID" value="RXH85931.1"/>
    <property type="molecule type" value="Genomic_DNA"/>
</dbReference>
<gene>
    <name evidence="12" type="ORF">DVH24_016984</name>
</gene>
<evidence type="ECO:0000256" key="8">
    <source>
        <dbReference type="ARBA" id="ARBA00023136"/>
    </source>
</evidence>
<keyword evidence="10" id="KW-0449">Lipoprotein</keyword>
<keyword evidence="8" id="KW-0472">Membrane</keyword>
<evidence type="ECO:0000256" key="6">
    <source>
        <dbReference type="ARBA" id="ARBA00022786"/>
    </source>
</evidence>
<keyword evidence="7" id="KW-0813">Transport</keyword>
<dbReference type="GO" id="GO:0016020">
    <property type="term" value="C:membrane"/>
    <property type="evidence" value="ECO:0007669"/>
    <property type="project" value="UniProtKB-SubCell"/>
</dbReference>
<keyword evidence="9" id="KW-0963">Cytoplasm</keyword>
<evidence type="ECO:0000256" key="4">
    <source>
        <dbReference type="ARBA" id="ARBA00007293"/>
    </source>
</evidence>
<dbReference type="GO" id="GO:0005776">
    <property type="term" value="C:autophagosome"/>
    <property type="evidence" value="ECO:0007669"/>
    <property type="project" value="UniProtKB-ARBA"/>
</dbReference>
<dbReference type="InterPro" id="IPR029071">
    <property type="entry name" value="Ubiquitin-like_domsf"/>
</dbReference>
<keyword evidence="13" id="KW-1185">Reference proteome</keyword>
<dbReference type="GO" id="GO:0015031">
    <property type="term" value="P:protein transport"/>
    <property type="evidence" value="ECO:0007669"/>
    <property type="project" value="UniProtKB-KW"/>
</dbReference>
<comment type="similarity">
    <text evidence="4 11">Belongs to the ATG8 family.</text>
</comment>
<evidence type="ECO:0000256" key="1">
    <source>
        <dbReference type="ARBA" id="ARBA00003307"/>
    </source>
</evidence>
<dbReference type="PANTHER" id="PTHR10969">
    <property type="entry name" value="MICROTUBULE-ASSOCIATED PROTEINS 1A/1B LIGHT CHAIN 3-RELATED"/>
    <property type="match status" value="1"/>
</dbReference>
<evidence type="ECO:0000256" key="9">
    <source>
        <dbReference type="ARBA" id="ARBA00023212"/>
    </source>
</evidence>
<evidence type="ECO:0000313" key="12">
    <source>
        <dbReference type="EMBL" id="RXH85931.1"/>
    </source>
</evidence>
<sequence>MLGNCGRRISIAYQFLVRDDMPLGAFAKFIGRQLDKVHVQLYFKNTVPPNEALMSEFDAENKGKDGFLHITYTGNEKGDDSEFIDVLPRTKSRAAARSDIIPGRIKRRKKIGIIQLSKSIGQPFMEKLKPHDVDAWKVRERGPDHIPVWVEKDASSDIPDIDMKKYNVHRNMPLREFVDFIRLRIQHESPWKKSLFVYLMNTELPIGTTLMSEVDEKKKDEDGFVRITYSGEERGGWTH</sequence>
<keyword evidence="11" id="KW-0072">Autophagy</keyword>
<evidence type="ECO:0000313" key="13">
    <source>
        <dbReference type="Proteomes" id="UP000290289"/>
    </source>
</evidence>
<name>A0A498IXB7_MALDO</name>
<keyword evidence="9" id="KW-0206">Cytoskeleton</keyword>
<keyword evidence="6" id="KW-0833">Ubl conjugation pathway</keyword>
<keyword evidence="7" id="KW-0653">Protein transport</keyword>